<dbReference type="AlphaFoldDB" id="A0A1H4AK76"/>
<evidence type="ECO:0000256" key="1">
    <source>
        <dbReference type="ARBA" id="ARBA00001947"/>
    </source>
</evidence>
<dbReference type="InterPro" id="IPR032466">
    <property type="entry name" value="Metal_Hydrolase"/>
</dbReference>
<comment type="cofactor">
    <cofactor evidence="1">
        <name>Zn(2+)</name>
        <dbReference type="ChEBI" id="CHEBI:29105"/>
    </cofactor>
</comment>
<name>A0A1H4AK76_9RHOB</name>
<keyword evidence="8" id="KW-1185">Reference proteome</keyword>
<evidence type="ECO:0000313" key="7">
    <source>
        <dbReference type="EMBL" id="SEA36310.1"/>
    </source>
</evidence>
<keyword evidence="5" id="KW-0862">Zinc</keyword>
<organism evidence="7 8">
    <name type="scientific">Rubrimonas cliftonensis</name>
    <dbReference type="NCBI Taxonomy" id="89524"/>
    <lineage>
        <taxon>Bacteria</taxon>
        <taxon>Pseudomonadati</taxon>
        <taxon>Pseudomonadota</taxon>
        <taxon>Alphaproteobacteria</taxon>
        <taxon>Rhodobacterales</taxon>
        <taxon>Paracoccaceae</taxon>
        <taxon>Rubrimonas</taxon>
    </lineage>
</organism>
<keyword evidence="4" id="KW-0378">Hydrolase</keyword>
<feature type="domain" description="Adenosine deaminase" evidence="6">
    <location>
        <begin position="24"/>
        <end position="343"/>
    </location>
</feature>
<dbReference type="GO" id="GO:0046872">
    <property type="term" value="F:metal ion binding"/>
    <property type="evidence" value="ECO:0007669"/>
    <property type="project" value="UniProtKB-KW"/>
</dbReference>
<accession>A0A1H4AK76</accession>
<dbReference type="InterPro" id="IPR006330">
    <property type="entry name" value="Ado/ade_deaminase"/>
</dbReference>
<dbReference type="NCBIfam" id="TIGR01430">
    <property type="entry name" value="aden_deam"/>
    <property type="match status" value="1"/>
</dbReference>
<dbReference type="SUPFAM" id="SSF51556">
    <property type="entry name" value="Metallo-dependent hydrolases"/>
    <property type="match status" value="1"/>
</dbReference>
<evidence type="ECO:0000259" key="6">
    <source>
        <dbReference type="Pfam" id="PF00962"/>
    </source>
</evidence>
<dbReference type="RefSeq" id="WP_093252323.1">
    <property type="nucleotide sequence ID" value="NZ_FNQM01000004.1"/>
</dbReference>
<dbReference type="GO" id="GO:0019239">
    <property type="term" value="F:deaminase activity"/>
    <property type="evidence" value="ECO:0007669"/>
    <property type="project" value="InterPro"/>
</dbReference>
<dbReference type="GO" id="GO:0016814">
    <property type="term" value="F:hydrolase activity, acting on carbon-nitrogen (but not peptide) bonds, in cyclic amidines"/>
    <property type="evidence" value="ECO:0007669"/>
    <property type="project" value="UniProtKB-ARBA"/>
</dbReference>
<comment type="similarity">
    <text evidence="2">Belongs to the metallo-dependent hydrolases superfamily. Adenosine and AMP deaminases family.</text>
</comment>
<dbReference type="PANTHER" id="PTHR43114">
    <property type="entry name" value="ADENINE DEAMINASE"/>
    <property type="match status" value="1"/>
</dbReference>
<dbReference type="STRING" id="89524.SAMN05444370_104265"/>
<dbReference type="InterPro" id="IPR001365">
    <property type="entry name" value="A_deaminase_dom"/>
</dbReference>
<reference evidence="7 8" key="1">
    <citation type="submission" date="2016-10" db="EMBL/GenBank/DDBJ databases">
        <authorList>
            <person name="de Groot N.N."/>
        </authorList>
    </citation>
    <scope>NUCLEOTIDE SEQUENCE [LARGE SCALE GENOMIC DNA]</scope>
    <source>
        <strain evidence="7 8">DSM 15345</strain>
    </source>
</reference>
<dbReference type="PANTHER" id="PTHR43114:SF6">
    <property type="entry name" value="ADENINE DEAMINASE"/>
    <property type="match status" value="1"/>
</dbReference>
<dbReference type="EMBL" id="FNQM01000004">
    <property type="protein sequence ID" value="SEA36310.1"/>
    <property type="molecule type" value="Genomic_DNA"/>
</dbReference>
<proteinExistence type="inferred from homology"/>
<dbReference type="OrthoDB" id="105475at2"/>
<dbReference type="Pfam" id="PF00962">
    <property type="entry name" value="A_deaminase"/>
    <property type="match status" value="1"/>
</dbReference>
<evidence type="ECO:0000256" key="5">
    <source>
        <dbReference type="ARBA" id="ARBA00022833"/>
    </source>
</evidence>
<evidence type="ECO:0000313" key="8">
    <source>
        <dbReference type="Proteomes" id="UP000198703"/>
    </source>
</evidence>
<dbReference type="Gene3D" id="3.20.20.140">
    <property type="entry name" value="Metal-dependent hydrolases"/>
    <property type="match status" value="1"/>
</dbReference>
<evidence type="ECO:0000256" key="3">
    <source>
        <dbReference type="ARBA" id="ARBA00022723"/>
    </source>
</evidence>
<evidence type="ECO:0000256" key="2">
    <source>
        <dbReference type="ARBA" id="ARBA00006676"/>
    </source>
</evidence>
<sequence length="346" mass="35378">MAEARGRAGASDAAQAHTAWAAVPKIELHLHLEGAAPVALTQARMARAGLAAAPLDEAGGYGWDGFSAFLAAYDRVADLYAAPEGARALAEAVLTQCAAHGVIYAELIMAPLDAGAAHGPDAGAWAERLAAVEEGADAAETACGVVCRLLPHVVRSYGPEACARTAKMIAGVRTPRVVGFGIAGDERVGRPADFSRAFAIARDAGLRLAAHAGEFGGPESVRGAVADLGVDRVAHGARAIEDPSLVALLAERRTPLDVCPGSNVALGVYPGWAAHPAPALRAAGCVVTLSTDDPPFFGTTMSREYAEAAAAWGWGEADFAAIARDSLDAAFCDAATRARLSARLPA</sequence>
<keyword evidence="3" id="KW-0479">Metal-binding</keyword>
<gene>
    <name evidence="7" type="ORF">SAMN05444370_104265</name>
</gene>
<evidence type="ECO:0000256" key="4">
    <source>
        <dbReference type="ARBA" id="ARBA00022801"/>
    </source>
</evidence>
<dbReference type="Proteomes" id="UP000198703">
    <property type="component" value="Unassembled WGS sequence"/>
</dbReference>
<protein>
    <submittedName>
        <fullName evidence="7">Adenosine deaminase</fullName>
    </submittedName>
</protein>